<evidence type="ECO:0000259" key="4">
    <source>
        <dbReference type="Pfam" id="PF13439"/>
    </source>
</evidence>
<dbReference type="PANTHER" id="PTHR45947">
    <property type="entry name" value="SULFOQUINOVOSYL TRANSFERASE SQD2"/>
    <property type="match status" value="1"/>
</dbReference>
<name>A0ABV6QSA3_9ACTN</name>
<dbReference type="RefSeq" id="WP_380052406.1">
    <property type="nucleotide sequence ID" value="NZ_JBHLTC010000035.1"/>
</dbReference>
<feature type="domain" description="Glycosyltransferase subfamily 4-like N-terminal" evidence="4">
    <location>
        <begin position="22"/>
        <end position="196"/>
    </location>
</feature>
<dbReference type="SUPFAM" id="SSF53756">
    <property type="entry name" value="UDP-Glycosyltransferase/glycogen phosphorylase"/>
    <property type="match status" value="1"/>
</dbReference>
<reference evidence="5 6" key="1">
    <citation type="submission" date="2024-09" db="EMBL/GenBank/DDBJ databases">
        <authorList>
            <person name="Sun Q."/>
            <person name="Mori K."/>
        </authorList>
    </citation>
    <scope>NUCLEOTIDE SEQUENCE [LARGE SCALE GENOMIC DNA]</scope>
    <source>
        <strain evidence="5 6">CGMCC 1.15906</strain>
    </source>
</reference>
<dbReference type="GO" id="GO:0016757">
    <property type="term" value="F:glycosyltransferase activity"/>
    <property type="evidence" value="ECO:0007669"/>
    <property type="project" value="UniProtKB-KW"/>
</dbReference>
<evidence type="ECO:0000259" key="3">
    <source>
        <dbReference type="Pfam" id="PF00534"/>
    </source>
</evidence>
<sequence>MRIAMVSEHASPLAVLGGADAGGQNVHVAALALALAERGHSVEVYTRRDDEVSTEVVPLGAGVDVIQVPAGPARTVPKDELLPYMPAFGRWMAGRWREDPPDLVHAHFWMSGVACQEALRAVPIPMAQTFHALGVVKRRHQGSQDTSPPERLGIEERLAAMSDAVIATATDEVRELLELGAPPSSMHVVPCGVDLSLFGVGPQDDRWWSRRTGRILSVGRLVERKGVSTIIKALQDLPDAELVIAGGPAGDDFENDPEVRRLRAEAGRLGVADRVRLIGPVGRDVVPRLIRSADVVVCTPWYEPFGIVPLETMACGRPVVGAAVGGLLDTVEDGVTGLLVPPQDPERLAEALRELLASPARREAMGASGLRRVRERYSWHQVAADTEAVYTRLLAGRATTAVVGRKGQ</sequence>
<evidence type="ECO:0000313" key="5">
    <source>
        <dbReference type="EMBL" id="MFC0627523.1"/>
    </source>
</evidence>
<protein>
    <submittedName>
        <fullName evidence="5">Glycosyltransferase</fullName>
        <ecNumber evidence="5">2.4.-.-</ecNumber>
    </submittedName>
</protein>
<evidence type="ECO:0000256" key="2">
    <source>
        <dbReference type="ARBA" id="ARBA00022679"/>
    </source>
</evidence>
<organism evidence="5 6">
    <name type="scientific">Kribbella deserti</name>
    <dbReference type="NCBI Taxonomy" id="1926257"/>
    <lineage>
        <taxon>Bacteria</taxon>
        <taxon>Bacillati</taxon>
        <taxon>Actinomycetota</taxon>
        <taxon>Actinomycetes</taxon>
        <taxon>Propionibacteriales</taxon>
        <taxon>Kribbellaceae</taxon>
        <taxon>Kribbella</taxon>
    </lineage>
</organism>
<dbReference type="EC" id="2.4.-.-" evidence="5"/>
<dbReference type="Pfam" id="PF13439">
    <property type="entry name" value="Glyco_transf_4"/>
    <property type="match status" value="1"/>
</dbReference>
<dbReference type="Pfam" id="PF00534">
    <property type="entry name" value="Glycos_transf_1"/>
    <property type="match status" value="1"/>
</dbReference>
<dbReference type="EMBL" id="JBHLTC010000035">
    <property type="protein sequence ID" value="MFC0627523.1"/>
    <property type="molecule type" value="Genomic_DNA"/>
</dbReference>
<evidence type="ECO:0000256" key="1">
    <source>
        <dbReference type="ARBA" id="ARBA00022676"/>
    </source>
</evidence>
<dbReference type="Proteomes" id="UP001589890">
    <property type="component" value="Unassembled WGS sequence"/>
</dbReference>
<keyword evidence="2 5" id="KW-0808">Transferase</keyword>
<keyword evidence="1 5" id="KW-0328">Glycosyltransferase</keyword>
<keyword evidence="6" id="KW-1185">Reference proteome</keyword>
<comment type="caution">
    <text evidence="5">The sequence shown here is derived from an EMBL/GenBank/DDBJ whole genome shotgun (WGS) entry which is preliminary data.</text>
</comment>
<gene>
    <name evidence="5" type="ORF">ACFFGN_25840</name>
</gene>
<dbReference type="PANTHER" id="PTHR45947:SF3">
    <property type="entry name" value="SULFOQUINOVOSYL TRANSFERASE SQD2"/>
    <property type="match status" value="1"/>
</dbReference>
<evidence type="ECO:0000313" key="6">
    <source>
        <dbReference type="Proteomes" id="UP001589890"/>
    </source>
</evidence>
<accession>A0ABV6QSA3</accession>
<dbReference type="InterPro" id="IPR050194">
    <property type="entry name" value="Glycosyltransferase_grp1"/>
</dbReference>
<dbReference type="InterPro" id="IPR028098">
    <property type="entry name" value="Glyco_trans_4-like_N"/>
</dbReference>
<proteinExistence type="predicted"/>
<feature type="domain" description="Glycosyl transferase family 1" evidence="3">
    <location>
        <begin position="215"/>
        <end position="369"/>
    </location>
</feature>
<dbReference type="InterPro" id="IPR001296">
    <property type="entry name" value="Glyco_trans_1"/>
</dbReference>
<dbReference type="Gene3D" id="3.40.50.2000">
    <property type="entry name" value="Glycogen Phosphorylase B"/>
    <property type="match status" value="2"/>
</dbReference>